<reference evidence="2" key="1">
    <citation type="journal article" date="2015" name="Nat. Genet.">
        <title>The genome and transcriptome of the zoonotic hookworm Ancylostoma ceylanicum identify infection-specific gene families.</title>
        <authorList>
            <person name="Schwarz E.M."/>
            <person name="Hu Y."/>
            <person name="Antoshechkin I."/>
            <person name="Miller M.M."/>
            <person name="Sternberg P.W."/>
            <person name="Aroian R.V."/>
        </authorList>
    </citation>
    <scope>NUCLEOTIDE SEQUENCE</scope>
    <source>
        <strain evidence="2">HY135</strain>
    </source>
</reference>
<organism evidence="1 2">
    <name type="scientific">Ancylostoma ceylanicum</name>
    <dbReference type="NCBI Taxonomy" id="53326"/>
    <lineage>
        <taxon>Eukaryota</taxon>
        <taxon>Metazoa</taxon>
        <taxon>Ecdysozoa</taxon>
        <taxon>Nematoda</taxon>
        <taxon>Chromadorea</taxon>
        <taxon>Rhabditida</taxon>
        <taxon>Rhabditina</taxon>
        <taxon>Rhabditomorpha</taxon>
        <taxon>Strongyloidea</taxon>
        <taxon>Ancylostomatidae</taxon>
        <taxon>Ancylostomatinae</taxon>
        <taxon>Ancylostoma</taxon>
    </lineage>
</organism>
<dbReference type="EMBL" id="JARK01001339">
    <property type="protein sequence ID" value="EYC31725.1"/>
    <property type="molecule type" value="Genomic_DNA"/>
</dbReference>
<evidence type="ECO:0000313" key="1">
    <source>
        <dbReference type="EMBL" id="EYC31725.1"/>
    </source>
</evidence>
<keyword evidence="2" id="KW-1185">Reference proteome</keyword>
<dbReference type="Gene3D" id="3.40.33.10">
    <property type="entry name" value="CAP"/>
    <property type="match status" value="1"/>
</dbReference>
<evidence type="ECO:0000313" key="2">
    <source>
        <dbReference type="Proteomes" id="UP000024635"/>
    </source>
</evidence>
<protein>
    <submittedName>
        <fullName evidence="1">Uncharacterized protein</fullName>
    </submittedName>
</protein>
<gene>
    <name evidence="1" type="primary">Acey_s0003.g1201</name>
    <name evidence="1" type="ORF">Y032_0003g1201</name>
</gene>
<dbReference type="InterPro" id="IPR035940">
    <property type="entry name" value="CAP_sf"/>
</dbReference>
<name>A0A016VWD2_9BILA</name>
<dbReference type="Proteomes" id="UP000024635">
    <property type="component" value="Unassembled WGS sequence"/>
</dbReference>
<accession>A0A016VWD2</accession>
<proteinExistence type="predicted"/>
<comment type="caution">
    <text evidence="1">The sequence shown here is derived from an EMBL/GenBank/DDBJ whole genome shotgun (WGS) entry which is preliminary data.</text>
</comment>
<dbReference type="AlphaFoldDB" id="A0A016VWD2"/>
<sequence length="146" mass="16320">MPQVIPTVQTFHTKLRQEAAGDADSGEAEVMYDLMYDKDMQKEAMLELRNPGSTSRDHGVVTLKWVYTGDLLQDLQSKQEEPQYVLPSATKFGCWMRLGCNCQATLVCVYDKKANGAVKGRRCKDDADCNLMGGECLKWGLCSSKK</sequence>